<evidence type="ECO:0000256" key="13">
    <source>
        <dbReference type="ARBA" id="ARBA00023237"/>
    </source>
</evidence>
<dbReference type="AlphaFoldDB" id="A0A1M5YXJ6"/>
<feature type="domain" description="Polysaccharide export protein N-terminal" evidence="16">
    <location>
        <begin position="90"/>
        <end position="181"/>
    </location>
</feature>
<feature type="domain" description="SLBB" evidence="18">
    <location>
        <begin position="188"/>
        <end position="265"/>
    </location>
</feature>
<feature type="domain" description="SLBB" evidence="18">
    <location>
        <begin position="272"/>
        <end position="354"/>
    </location>
</feature>
<evidence type="ECO:0000256" key="4">
    <source>
        <dbReference type="ARBA" id="ARBA00022452"/>
    </source>
</evidence>
<dbReference type="InterPro" id="IPR054765">
    <property type="entry name" value="SLBB_dom"/>
</dbReference>
<keyword evidence="15" id="KW-1133">Transmembrane helix</keyword>
<keyword evidence="9" id="KW-0406">Ion transport</keyword>
<evidence type="ECO:0000256" key="10">
    <source>
        <dbReference type="ARBA" id="ARBA00023114"/>
    </source>
</evidence>
<keyword evidence="4" id="KW-1134">Transmembrane beta strand</keyword>
<reference evidence="19 20" key="1">
    <citation type="submission" date="2016-11" db="EMBL/GenBank/DDBJ databases">
        <authorList>
            <person name="Jaros S."/>
            <person name="Januszkiewicz K."/>
            <person name="Wedrychowicz H."/>
        </authorList>
    </citation>
    <scope>NUCLEOTIDE SEQUENCE [LARGE SCALE GENOMIC DNA]</scope>
    <source>
        <strain evidence="19 20">CGMCC 1.10190</strain>
    </source>
</reference>
<keyword evidence="10" id="KW-0626">Porin</keyword>
<keyword evidence="3" id="KW-0813">Transport</keyword>
<dbReference type="GO" id="GO:0046930">
    <property type="term" value="C:pore complex"/>
    <property type="evidence" value="ECO:0007669"/>
    <property type="project" value="UniProtKB-KW"/>
</dbReference>
<comment type="subcellular location">
    <subcellularLocation>
        <location evidence="1">Cell outer membrane</location>
        <topology evidence="1">Multi-pass membrane protein</topology>
    </subcellularLocation>
</comment>
<keyword evidence="5" id="KW-0762">Sugar transport</keyword>
<dbReference type="InterPro" id="IPR003715">
    <property type="entry name" value="Poly_export_N"/>
</dbReference>
<evidence type="ECO:0000256" key="5">
    <source>
        <dbReference type="ARBA" id="ARBA00022597"/>
    </source>
</evidence>
<keyword evidence="12" id="KW-0564">Palmitate</keyword>
<feature type="domain" description="Outer-membrane lipoprotein Wza C-terminal" evidence="17">
    <location>
        <begin position="357"/>
        <end position="372"/>
    </location>
</feature>
<name>A0A1M5YXJ6_9BURK</name>
<dbReference type="PANTHER" id="PTHR33619">
    <property type="entry name" value="POLYSACCHARIDE EXPORT PROTEIN GFCE-RELATED"/>
    <property type="match status" value="1"/>
</dbReference>
<dbReference type="Gene3D" id="3.30.1950.10">
    <property type="entry name" value="wza like domain"/>
    <property type="match status" value="1"/>
</dbReference>
<evidence type="ECO:0000259" key="18">
    <source>
        <dbReference type="Pfam" id="PF22461"/>
    </source>
</evidence>
<protein>
    <submittedName>
        <fullName evidence="19">Polysaccharide export outer membrane protein</fullName>
    </submittedName>
</protein>
<evidence type="ECO:0000259" key="16">
    <source>
        <dbReference type="Pfam" id="PF02563"/>
    </source>
</evidence>
<dbReference type="Pfam" id="PF18412">
    <property type="entry name" value="Wza_C"/>
    <property type="match status" value="1"/>
</dbReference>
<evidence type="ECO:0000256" key="6">
    <source>
        <dbReference type="ARBA" id="ARBA00022692"/>
    </source>
</evidence>
<evidence type="ECO:0000256" key="1">
    <source>
        <dbReference type="ARBA" id="ARBA00004571"/>
    </source>
</evidence>
<gene>
    <name evidence="19" type="ORF">SAMN04488135_11147</name>
</gene>
<sequence>MKESLLSPRRPVVSRLATVGTMIAIFALLSACSMSPGMYMGKPQDVSQALQNEAAPPGALMTISPQLIEQQRASENTEINFDIKRLFGVPTEYRVGPGDILNIVVWNHPELALAMAGSNVATYAPSIADVGNGYNVSTEGYIQFPFVGAIKVADLTEYEIRSLLTRRMAQYISDPQLTVRIQAYRNGRVYVDGEVRNPGLVTMNDIPMTLPEAINRAGGLTADADRSSVVLTRNGVATHINMPLLTRKGVNPAQILMANGDLLRVINRNDSKVFLLGDVHTARAQPLMDGQLTLAQALGEAGGLNPETSNARQVYVIRKGLNGNAEIYHLDASAPTAYVLAADFELKARDMVFVDPAPIVRWNRVISMLLPSYGAISATRDMTR</sequence>
<feature type="transmembrane region" description="Helical" evidence="15">
    <location>
        <begin position="12"/>
        <end position="31"/>
    </location>
</feature>
<dbReference type="GO" id="GO:0015288">
    <property type="term" value="F:porin activity"/>
    <property type="evidence" value="ECO:0007669"/>
    <property type="project" value="UniProtKB-KW"/>
</dbReference>
<evidence type="ECO:0000256" key="3">
    <source>
        <dbReference type="ARBA" id="ARBA00022448"/>
    </source>
</evidence>
<evidence type="ECO:0000256" key="7">
    <source>
        <dbReference type="ARBA" id="ARBA00022729"/>
    </source>
</evidence>
<dbReference type="RefSeq" id="WP_178372338.1">
    <property type="nucleotide sequence ID" value="NZ_FQXE01000011.1"/>
</dbReference>
<evidence type="ECO:0000256" key="12">
    <source>
        <dbReference type="ARBA" id="ARBA00023139"/>
    </source>
</evidence>
<keyword evidence="14" id="KW-0449">Lipoprotein</keyword>
<evidence type="ECO:0000256" key="9">
    <source>
        <dbReference type="ARBA" id="ARBA00023065"/>
    </source>
</evidence>
<dbReference type="PANTHER" id="PTHR33619:SF3">
    <property type="entry name" value="POLYSACCHARIDE EXPORT PROTEIN GFCE-RELATED"/>
    <property type="match status" value="1"/>
</dbReference>
<keyword evidence="11 15" id="KW-0472">Membrane</keyword>
<organism evidence="19 20">
    <name type="scientific">Pollutimonas bauzanensis</name>
    <dbReference type="NCBI Taxonomy" id="658167"/>
    <lineage>
        <taxon>Bacteria</taxon>
        <taxon>Pseudomonadati</taxon>
        <taxon>Pseudomonadota</taxon>
        <taxon>Betaproteobacteria</taxon>
        <taxon>Burkholderiales</taxon>
        <taxon>Alcaligenaceae</taxon>
        <taxon>Pollutimonas</taxon>
    </lineage>
</organism>
<evidence type="ECO:0000313" key="20">
    <source>
        <dbReference type="Proteomes" id="UP000184226"/>
    </source>
</evidence>
<keyword evidence="8" id="KW-0625">Polysaccharide transport</keyword>
<evidence type="ECO:0000256" key="2">
    <source>
        <dbReference type="ARBA" id="ARBA00009450"/>
    </source>
</evidence>
<evidence type="ECO:0000256" key="8">
    <source>
        <dbReference type="ARBA" id="ARBA00023047"/>
    </source>
</evidence>
<evidence type="ECO:0000256" key="14">
    <source>
        <dbReference type="ARBA" id="ARBA00023288"/>
    </source>
</evidence>
<dbReference type="Gene3D" id="3.10.560.10">
    <property type="entry name" value="Outer membrane lipoprotein wza domain like"/>
    <property type="match status" value="2"/>
</dbReference>
<dbReference type="GO" id="GO:0015159">
    <property type="term" value="F:polysaccharide transmembrane transporter activity"/>
    <property type="evidence" value="ECO:0007669"/>
    <property type="project" value="InterPro"/>
</dbReference>
<keyword evidence="13" id="KW-0998">Cell outer membrane</keyword>
<dbReference type="Pfam" id="PF22461">
    <property type="entry name" value="SLBB_2"/>
    <property type="match status" value="2"/>
</dbReference>
<proteinExistence type="inferred from homology"/>
<keyword evidence="7" id="KW-0732">Signal</keyword>
<evidence type="ECO:0000259" key="17">
    <source>
        <dbReference type="Pfam" id="PF18412"/>
    </source>
</evidence>
<dbReference type="GO" id="GO:0009279">
    <property type="term" value="C:cell outer membrane"/>
    <property type="evidence" value="ECO:0007669"/>
    <property type="project" value="UniProtKB-SubCell"/>
</dbReference>
<keyword evidence="6 15" id="KW-0812">Transmembrane</keyword>
<comment type="similarity">
    <text evidence="2">Belongs to the BexD/CtrA/VexA family.</text>
</comment>
<evidence type="ECO:0000256" key="11">
    <source>
        <dbReference type="ARBA" id="ARBA00023136"/>
    </source>
</evidence>
<evidence type="ECO:0000256" key="15">
    <source>
        <dbReference type="SAM" id="Phobius"/>
    </source>
</evidence>
<evidence type="ECO:0000313" key="19">
    <source>
        <dbReference type="EMBL" id="SHI16766.1"/>
    </source>
</evidence>
<keyword evidence="20" id="KW-1185">Reference proteome</keyword>
<dbReference type="EMBL" id="FQXE01000011">
    <property type="protein sequence ID" value="SHI16766.1"/>
    <property type="molecule type" value="Genomic_DNA"/>
</dbReference>
<dbReference type="STRING" id="658167.SAMN04488135_11147"/>
<accession>A0A1M5YXJ6</accession>
<dbReference type="InterPro" id="IPR049712">
    <property type="entry name" value="Poly_export"/>
</dbReference>
<dbReference type="Pfam" id="PF02563">
    <property type="entry name" value="Poly_export"/>
    <property type="match status" value="1"/>
</dbReference>
<dbReference type="GO" id="GO:0006811">
    <property type="term" value="P:monoatomic ion transport"/>
    <property type="evidence" value="ECO:0007669"/>
    <property type="project" value="UniProtKB-KW"/>
</dbReference>
<dbReference type="Proteomes" id="UP000184226">
    <property type="component" value="Unassembled WGS sequence"/>
</dbReference>
<dbReference type="InterPro" id="IPR040716">
    <property type="entry name" value="Wza_C"/>
</dbReference>
<dbReference type="PROSITE" id="PS51257">
    <property type="entry name" value="PROKAR_LIPOPROTEIN"/>
    <property type="match status" value="1"/>
</dbReference>
<dbReference type="Gene3D" id="1.20.5.70">
    <property type="match status" value="1"/>
</dbReference>